<gene>
    <name evidence="3" type="ORF">MXMO3_01605</name>
</gene>
<accession>A0A2R4MDW5</accession>
<organism evidence="3 4">
    <name type="scientific">Maritalea myrionectae</name>
    <dbReference type="NCBI Taxonomy" id="454601"/>
    <lineage>
        <taxon>Bacteria</taxon>
        <taxon>Pseudomonadati</taxon>
        <taxon>Pseudomonadota</taxon>
        <taxon>Alphaproteobacteria</taxon>
        <taxon>Hyphomicrobiales</taxon>
        <taxon>Devosiaceae</taxon>
        <taxon>Maritalea</taxon>
    </lineage>
</organism>
<evidence type="ECO:0000313" key="4">
    <source>
        <dbReference type="Proteomes" id="UP000258927"/>
    </source>
</evidence>
<dbReference type="AlphaFoldDB" id="A0A2R4MDW5"/>
<evidence type="ECO:0000256" key="1">
    <source>
        <dbReference type="ARBA" id="ARBA00006817"/>
    </source>
</evidence>
<dbReference type="Gene3D" id="3.30.530.20">
    <property type="match status" value="1"/>
</dbReference>
<dbReference type="InterPro" id="IPR013538">
    <property type="entry name" value="ASHA1/2-like_C"/>
</dbReference>
<dbReference type="STRING" id="1122213.GCA_000423365_01185"/>
<comment type="similarity">
    <text evidence="1">Belongs to the AHA1 family.</text>
</comment>
<feature type="domain" description="Activator of Hsp90 ATPase homologue 1/2-like C-terminal" evidence="2">
    <location>
        <begin position="30"/>
        <end position="149"/>
    </location>
</feature>
<sequence length="156" mass="17764">MTEPMSVTKTVMVPADAGKAFDVFVARMGKWWPKSHSILQNEVQDVVVELKPEGRWYEHDGQGNEADWGYVKSFEHGDHLLLCWQLTADWARDEALDTEVYVTFENKGDMTEVTLTHRLLENYGDRAAEMKAAFEAPNAWADMMTSFAERFDALAA</sequence>
<dbReference type="EMBL" id="CP021330">
    <property type="protein sequence ID" value="AVX04135.1"/>
    <property type="molecule type" value="Genomic_DNA"/>
</dbReference>
<dbReference type="SUPFAM" id="SSF55961">
    <property type="entry name" value="Bet v1-like"/>
    <property type="match status" value="1"/>
</dbReference>
<dbReference type="KEGG" id="mmyr:MXMO3_01605"/>
<dbReference type="Pfam" id="PF08327">
    <property type="entry name" value="AHSA1"/>
    <property type="match status" value="1"/>
</dbReference>
<name>A0A2R4MDW5_9HYPH</name>
<dbReference type="RefSeq" id="WP_162889180.1">
    <property type="nucleotide sequence ID" value="NZ_CP021330.1"/>
</dbReference>
<proteinExistence type="inferred from homology"/>
<protein>
    <recommendedName>
        <fullName evidence="2">Activator of Hsp90 ATPase homologue 1/2-like C-terminal domain-containing protein</fullName>
    </recommendedName>
</protein>
<dbReference type="InterPro" id="IPR023393">
    <property type="entry name" value="START-like_dom_sf"/>
</dbReference>
<reference evidence="3 4" key="1">
    <citation type="submission" date="2017-05" db="EMBL/GenBank/DDBJ databases">
        <title>Genome Analysis of Maritalea myrionectae HL2708#5.</title>
        <authorList>
            <consortium name="Cotde Inc.-PKNU"/>
            <person name="Jang D."/>
            <person name="Oh H.-M."/>
        </authorList>
    </citation>
    <scope>NUCLEOTIDE SEQUENCE [LARGE SCALE GENOMIC DNA]</scope>
    <source>
        <strain evidence="3 4">HL2708#5</strain>
    </source>
</reference>
<keyword evidence="4" id="KW-1185">Reference proteome</keyword>
<evidence type="ECO:0000259" key="2">
    <source>
        <dbReference type="Pfam" id="PF08327"/>
    </source>
</evidence>
<dbReference type="Proteomes" id="UP000258927">
    <property type="component" value="Chromosome"/>
</dbReference>
<evidence type="ECO:0000313" key="3">
    <source>
        <dbReference type="EMBL" id="AVX04135.1"/>
    </source>
</evidence>